<accession>A0A916JYT3</accession>
<protein>
    <submittedName>
        <fullName evidence="1">Uncharacterized protein</fullName>
    </submittedName>
</protein>
<name>A0A916JYT3_9MICO</name>
<organism evidence="1 2">
    <name type="scientific">Leucobacter soli</name>
    <dbReference type="NCBI Taxonomy" id="2812850"/>
    <lineage>
        <taxon>Bacteria</taxon>
        <taxon>Bacillati</taxon>
        <taxon>Actinomycetota</taxon>
        <taxon>Actinomycetes</taxon>
        <taxon>Micrococcales</taxon>
        <taxon>Microbacteriaceae</taxon>
        <taxon>Leucobacter</taxon>
    </lineage>
</organism>
<keyword evidence="2" id="KW-1185">Reference proteome</keyword>
<dbReference type="RefSeq" id="WP_218115795.1">
    <property type="nucleotide sequence ID" value="NZ_CAJVAP010000022.1"/>
</dbReference>
<reference evidence="1" key="1">
    <citation type="submission" date="2021-06" db="EMBL/GenBank/DDBJ databases">
        <authorList>
            <person name="Criscuolo A."/>
        </authorList>
    </citation>
    <scope>NUCLEOTIDE SEQUENCE</scope>
    <source>
        <strain evidence="1">CIP111803</strain>
    </source>
</reference>
<dbReference type="EMBL" id="CAJVAP010000022">
    <property type="protein sequence ID" value="CAG7615605.1"/>
    <property type="molecule type" value="Genomic_DNA"/>
</dbReference>
<dbReference type="AlphaFoldDB" id="A0A916JYT3"/>
<evidence type="ECO:0000313" key="2">
    <source>
        <dbReference type="Proteomes" id="UP000693892"/>
    </source>
</evidence>
<dbReference type="Proteomes" id="UP000693892">
    <property type="component" value="Unassembled WGS sequence"/>
</dbReference>
<comment type="caution">
    <text evidence="1">The sequence shown here is derived from an EMBL/GenBank/DDBJ whole genome shotgun (WGS) entry which is preliminary data.</text>
</comment>
<gene>
    <name evidence="1" type="ORF">LEUCIP111803_01895</name>
</gene>
<proteinExistence type="predicted"/>
<evidence type="ECO:0000313" key="1">
    <source>
        <dbReference type="EMBL" id="CAG7615605.1"/>
    </source>
</evidence>
<sequence length="289" mass="30163">MARIDWMKIGGGLLGDIARFPRFTAPGPAGGARAVLIGGSHADDVLGPEVLRAVYKEAKQGGLGLELVGWPVLPGSYGAVPRGGGHASGLSARIDAVVENSYPGADAVIHLVSPGDEMEAAPYALVPSRHRFPDDAAYERSVALAAALGTSYGIEDRDPHGLEAAAARTGVPVVRVVAGVRRSAGKEQRADLRQRLGWMLDAVAGGPGAPSPGALGRIDAVRASEAGFLHLRAQLDAPIDPDVAIAATWAFEPDQVEEFHLPAGRILELRRKGRVEVGDVIARSISPLR</sequence>